<proteinExistence type="predicted"/>
<dbReference type="InParanoid" id="A0A2H3DYP6"/>
<gene>
    <name evidence="1" type="ORF">ARMGADRAFT_165595</name>
</gene>
<dbReference type="AlphaFoldDB" id="A0A2H3DYP6"/>
<dbReference type="EMBL" id="KZ293658">
    <property type="protein sequence ID" value="PBK92586.1"/>
    <property type="molecule type" value="Genomic_DNA"/>
</dbReference>
<name>A0A2H3DYP6_ARMGA</name>
<dbReference type="Proteomes" id="UP000217790">
    <property type="component" value="Unassembled WGS sequence"/>
</dbReference>
<accession>A0A2H3DYP6</accession>
<reference evidence="2" key="1">
    <citation type="journal article" date="2017" name="Nat. Ecol. Evol.">
        <title>Genome expansion and lineage-specific genetic innovations in the forest pathogenic fungi Armillaria.</title>
        <authorList>
            <person name="Sipos G."/>
            <person name="Prasanna A.N."/>
            <person name="Walter M.C."/>
            <person name="O'Connor E."/>
            <person name="Balint B."/>
            <person name="Krizsan K."/>
            <person name="Kiss B."/>
            <person name="Hess J."/>
            <person name="Varga T."/>
            <person name="Slot J."/>
            <person name="Riley R."/>
            <person name="Boka B."/>
            <person name="Rigling D."/>
            <person name="Barry K."/>
            <person name="Lee J."/>
            <person name="Mihaltcheva S."/>
            <person name="LaButti K."/>
            <person name="Lipzen A."/>
            <person name="Waldron R."/>
            <person name="Moloney N.M."/>
            <person name="Sperisen C."/>
            <person name="Kredics L."/>
            <person name="Vagvoelgyi C."/>
            <person name="Patrignani A."/>
            <person name="Fitzpatrick D."/>
            <person name="Nagy I."/>
            <person name="Doyle S."/>
            <person name="Anderson J.B."/>
            <person name="Grigoriev I.V."/>
            <person name="Gueldener U."/>
            <person name="Muensterkoetter M."/>
            <person name="Nagy L.G."/>
        </authorList>
    </citation>
    <scope>NUCLEOTIDE SEQUENCE [LARGE SCALE GENOMIC DNA]</scope>
    <source>
        <strain evidence="2">Ar21-2</strain>
    </source>
</reference>
<keyword evidence="2" id="KW-1185">Reference proteome</keyword>
<evidence type="ECO:0000313" key="1">
    <source>
        <dbReference type="EMBL" id="PBK92586.1"/>
    </source>
</evidence>
<sequence length="79" mass="9018">MGPFAFSSRLIAARFLYFSIMRDVLYQVEAGASSIRKMLVDYEVGSLVERQRDQYDTEQPSSILQDFIASTESTADNFH</sequence>
<protein>
    <submittedName>
        <fullName evidence="1">Uncharacterized protein</fullName>
    </submittedName>
</protein>
<organism evidence="1 2">
    <name type="scientific">Armillaria gallica</name>
    <name type="common">Bulbous honey fungus</name>
    <name type="synonym">Armillaria bulbosa</name>
    <dbReference type="NCBI Taxonomy" id="47427"/>
    <lineage>
        <taxon>Eukaryota</taxon>
        <taxon>Fungi</taxon>
        <taxon>Dikarya</taxon>
        <taxon>Basidiomycota</taxon>
        <taxon>Agaricomycotina</taxon>
        <taxon>Agaricomycetes</taxon>
        <taxon>Agaricomycetidae</taxon>
        <taxon>Agaricales</taxon>
        <taxon>Marasmiineae</taxon>
        <taxon>Physalacriaceae</taxon>
        <taxon>Armillaria</taxon>
    </lineage>
</organism>
<evidence type="ECO:0000313" key="2">
    <source>
        <dbReference type="Proteomes" id="UP000217790"/>
    </source>
</evidence>